<evidence type="ECO:0000313" key="2">
    <source>
        <dbReference type="Proteomes" id="UP000053477"/>
    </source>
</evidence>
<dbReference type="InParanoid" id="A0A0H2QXU7"/>
<accession>A0A0H2QXU7</accession>
<evidence type="ECO:0000313" key="1">
    <source>
        <dbReference type="EMBL" id="KLO04194.1"/>
    </source>
</evidence>
<reference evidence="1 2" key="1">
    <citation type="submission" date="2015-04" db="EMBL/GenBank/DDBJ databases">
        <title>Complete genome sequence of Schizopora paradoxa KUC8140, a cosmopolitan wood degrader in East Asia.</title>
        <authorList>
            <consortium name="DOE Joint Genome Institute"/>
            <person name="Min B."/>
            <person name="Park H."/>
            <person name="Jang Y."/>
            <person name="Kim J.-J."/>
            <person name="Kim K.H."/>
            <person name="Pangilinan J."/>
            <person name="Lipzen A."/>
            <person name="Riley R."/>
            <person name="Grigoriev I.V."/>
            <person name="Spatafora J.W."/>
            <person name="Choi I.-G."/>
        </authorList>
    </citation>
    <scope>NUCLEOTIDE SEQUENCE [LARGE SCALE GENOMIC DNA]</scope>
    <source>
        <strain evidence="1 2">KUC8140</strain>
    </source>
</reference>
<organism evidence="1 2">
    <name type="scientific">Schizopora paradoxa</name>
    <dbReference type="NCBI Taxonomy" id="27342"/>
    <lineage>
        <taxon>Eukaryota</taxon>
        <taxon>Fungi</taxon>
        <taxon>Dikarya</taxon>
        <taxon>Basidiomycota</taxon>
        <taxon>Agaricomycotina</taxon>
        <taxon>Agaricomycetes</taxon>
        <taxon>Hymenochaetales</taxon>
        <taxon>Schizoporaceae</taxon>
        <taxon>Schizopora</taxon>
    </lineage>
</organism>
<dbReference type="AlphaFoldDB" id="A0A0H2QXU7"/>
<proteinExistence type="predicted"/>
<dbReference type="EMBL" id="KQ086652">
    <property type="protein sequence ID" value="KLO04194.1"/>
    <property type="molecule type" value="Genomic_DNA"/>
</dbReference>
<keyword evidence="2" id="KW-1185">Reference proteome</keyword>
<dbReference type="Proteomes" id="UP000053477">
    <property type="component" value="Unassembled WGS sequence"/>
</dbReference>
<sequence length="64" mass="7573">MTWDKAKTLNNLERLDIQTHKDFYDQLFKAGEDNALMHLKEFGDELLEDYNVVITLLDLTDNTR</sequence>
<name>A0A0H2QXU7_9AGAM</name>
<gene>
    <name evidence="1" type="ORF">SCHPADRAFT_947890</name>
</gene>
<protein>
    <submittedName>
        <fullName evidence="1">Uncharacterized protein</fullName>
    </submittedName>
</protein>